<dbReference type="AlphaFoldDB" id="A0A975IM70"/>
<dbReference type="PANTHER" id="PTHR33343">
    <property type="entry name" value="54S RIBOSOMAL PROTEIN BL35M"/>
    <property type="match status" value="1"/>
</dbReference>
<comment type="similarity">
    <text evidence="1 5 6">Belongs to the bacterial ribosomal protein bL35 family.</text>
</comment>
<dbReference type="InterPro" id="IPR037229">
    <property type="entry name" value="Ribosomal_bL35_sf"/>
</dbReference>
<sequence length="62" mass="7186">MIKKKNHRGLKKRVKVTGTGKLLRRHAYKNHLAGSKTTKQNRQLRGITKIDSSDVKRIKHLI</sequence>
<reference evidence="7" key="1">
    <citation type="submission" date="2020-06" db="EMBL/GenBank/DDBJ databases">
        <title>Complete genome sequence of Candidatus Phytoplasma luffae NCHU2019.</title>
        <authorList>
            <person name="Cho S.-T."/>
            <person name="Tan C.-M."/>
            <person name="Li J.-R."/>
            <person name="Chien Y.-Y."/>
            <person name="Chiu Y.-C."/>
            <person name="Yang J.-Y."/>
            <person name="Kuo C.-H."/>
        </authorList>
    </citation>
    <scope>NUCLEOTIDE SEQUENCE</scope>
    <source>
        <strain evidence="7">NCHU2019</strain>
    </source>
</reference>
<proteinExistence type="inferred from homology"/>
<dbReference type="RefSeq" id="WP_210954949.1">
    <property type="nucleotide sequence ID" value="NZ_CP054393.1"/>
</dbReference>
<keyword evidence="3 5" id="KW-0687">Ribonucleoprotein</keyword>
<dbReference type="GO" id="GO:0003735">
    <property type="term" value="F:structural constituent of ribosome"/>
    <property type="evidence" value="ECO:0007669"/>
    <property type="project" value="InterPro"/>
</dbReference>
<evidence type="ECO:0000256" key="5">
    <source>
        <dbReference type="HAMAP-Rule" id="MF_00514"/>
    </source>
</evidence>
<gene>
    <name evidence="5 7" type="primary">rpmI</name>
    <name evidence="7" type="ORF">LFWB_6390</name>
</gene>
<dbReference type="HAMAP" id="MF_00514">
    <property type="entry name" value="Ribosomal_bL35"/>
    <property type="match status" value="1"/>
</dbReference>
<dbReference type="PRINTS" id="PR00064">
    <property type="entry name" value="RIBOSOMALL35"/>
</dbReference>
<evidence type="ECO:0000256" key="6">
    <source>
        <dbReference type="RuleBase" id="RU000568"/>
    </source>
</evidence>
<dbReference type="Pfam" id="PF01632">
    <property type="entry name" value="Ribosomal_L35p"/>
    <property type="match status" value="1"/>
</dbReference>
<evidence type="ECO:0000256" key="3">
    <source>
        <dbReference type="ARBA" id="ARBA00023274"/>
    </source>
</evidence>
<evidence type="ECO:0000256" key="4">
    <source>
        <dbReference type="ARBA" id="ARBA00071664"/>
    </source>
</evidence>
<dbReference type="KEGG" id="pluf:LFWB_6390"/>
<evidence type="ECO:0000256" key="2">
    <source>
        <dbReference type="ARBA" id="ARBA00022980"/>
    </source>
</evidence>
<evidence type="ECO:0000313" key="7">
    <source>
        <dbReference type="EMBL" id="QTX03202.1"/>
    </source>
</evidence>
<dbReference type="GO" id="GO:0022625">
    <property type="term" value="C:cytosolic large ribosomal subunit"/>
    <property type="evidence" value="ECO:0007669"/>
    <property type="project" value="TreeGrafter"/>
</dbReference>
<dbReference type="InterPro" id="IPR001706">
    <property type="entry name" value="Ribosomal_bL35"/>
</dbReference>
<dbReference type="SUPFAM" id="SSF143034">
    <property type="entry name" value="L35p-like"/>
    <property type="match status" value="1"/>
</dbReference>
<accession>A0A975IM70</accession>
<keyword evidence="2 5" id="KW-0689">Ribosomal protein</keyword>
<name>A0A975IM70_LOWBP</name>
<dbReference type="PANTHER" id="PTHR33343:SF1">
    <property type="entry name" value="LARGE RIBOSOMAL SUBUNIT PROTEIN BL35M"/>
    <property type="match status" value="1"/>
</dbReference>
<dbReference type="Proteomes" id="UP000672038">
    <property type="component" value="Chromosome"/>
</dbReference>
<dbReference type="InterPro" id="IPR021137">
    <property type="entry name" value="Ribosomal_bL35-like"/>
</dbReference>
<dbReference type="Gene3D" id="4.10.410.60">
    <property type="match status" value="1"/>
</dbReference>
<dbReference type="FunFam" id="4.10.410.60:FF:000001">
    <property type="entry name" value="50S ribosomal protein L35"/>
    <property type="match status" value="1"/>
</dbReference>
<evidence type="ECO:0000256" key="1">
    <source>
        <dbReference type="ARBA" id="ARBA00006598"/>
    </source>
</evidence>
<dbReference type="InterPro" id="IPR018265">
    <property type="entry name" value="Ribosomal_bL35_CS"/>
</dbReference>
<protein>
    <recommendedName>
        <fullName evidence="4 5">Large ribosomal subunit protein bL35</fullName>
    </recommendedName>
</protein>
<dbReference type="PROSITE" id="PS00936">
    <property type="entry name" value="RIBOSOMAL_L35"/>
    <property type="match status" value="1"/>
</dbReference>
<dbReference type="EMBL" id="CP054393">
    <property type="protein sequence ID" value="QTX03202.1"/>
    <property type="molecule type" value="Genomic_DNA"/>
</dbReference>
<organism evidence="7 8">
    <name type="scientific">Loofah witches'-broom phytoplasma</name>
    <dbReference type="NCBI Taxonomy" id="35773"/>
    <lineage>
        <taxon>Bacteria</taxon>
        <taxon>Bacillati</taxon>
        <taxon>Mycoplasmatota</taxon>
        <taxon>Mollicutes</taxon>
        <taxon>Acholeplasmatales</taxon>
        <taxon>Acholeplasmataceae</taxon>
        <taxon>Candidatus Phytoplasma</taxon>
        <taxon>16SrVIII (Loofah witches'-broom group)</taxon>
    </lineage>
</organism>
<keyword evidence="8" id="KW-1185">Reference proteome</keyword>
<dbReference type="NCBIfam" id="TIGR00001">
    <property type="entry name" value="rpmI_bact"/>
    <property type="match status" value="1"/>
</dbReference>
<evidence type="ECO:0000313" key="8">
    <source>
        <dbReference type="Proteomes" id="UP000672038"/>
    </source>
</evidence>
<dbReference type="GO" id="GO:0006412">
    <property type="term" value="P:translation"/>
    <property type="evidence" value="ECO:0007669"/>
    <property type="project" value="UniProtKB-UniRule"/>
</dbReference>